<evidence type="ECO:0000313" key="4">
    <source>
        <dbReference type="Proteomes" id="UP000317572"/>
    </source>
</evidence>
<feature type="domain" description="Bacteriophage CI repressor C-terminal" evidence="2">
    <location>
        <begin position="83"/>
        <end position="181"/>
    </location>
</feature>
<organism evidence="3 4">
    <name type="scientific">Serratia liquefaciens</name>
    <dbReference type="NCBI Taxonomy" id="614"/>
    <lineage>
        <taxon>Bacteria</taxon>
        <taxon>Pseudomonadati</taxon>
        <taxon>Pseudomonadota</taxon>
        <taxon>Gammaproteobacteria</taxon>
        <taxon>Enterobacterales</taxon>
        <taxon>Yersiniaceae</taxon>
        <taxon>Serratia</taxon>
    </lineage>
</organism>
<sequence>MDFDTGGKAAIDRLIEAYGFTTRQQLCEQLGVSKSTLANRYLRDTFPADFVVQCALETGASIVWLATGNGPMFDNATNDMANIKRLKLVDGKLYESNYYLFDKAFLPENLHNPSAVLDGKTVYIVDLSSRELSNGKWLIEVEGETSIKDLTRIPVGRVRVNGNGDSFECGVDDIKILAKVAMTCSK</sequence>
<dbReference type="Pfam" id="PF16452">
    <property type="entry name" value="Phage_CI_C"/>
    <property type="match status" value="1"/>
</dbReference>
<dbReference type="GO" id="GO:0051259">
    <property type="term" value="P:protein complex oligomerization"/>
    <property type="evidence" value="ECO:0007669"/>
    <property type="project" value="InterPro"/>
</dbReference>
<dbReference type="InterPro" id="IPR032499">
    <property type="entry name" value="Phage_CI_C"/>
</dbReference>
<dbReference type="EMBL" id="CP033893">
    <property type="protein sequence ID" value="QDL35159.1"/>
    <property type="molecule type" value="Genomic_DNA"/>
</dbReference>
<name>A0A515D424_SERLI</name>
<dbReference type="RefSeq" id="WP_142816321.1">
    <property type="nucleotide sequence ID" value="NZ_CP033893.1"/>
</dbReference>
<dbReference type="Proteomes" id="UP000317572">
    <property type="component" value="Chromosome"/>
</dbReference>
<gene>
    <name evidence="3" type="ORF">EGO53_26790</name>
</gene>
<feature type="domain" description="Bacteriophage CI repressor N-terminal" evidence="1">
    <location>
        <begin position="9"/>
        <end position="73"/>
    </location>
</feature>
<dbReference type="InterPro" id="IPR010982">
    <property type="entry name" value="Lambda_DNA-bd_dom_sf"/>
</dbReference>
<dbReference type="Gene3D" id="2.10.109.10">
    <property type="entry name" value="Umud Fragment, subunit A"/>
    <property type="match status" value="1"/>
</dbReference>
<dbReference type="Gene3D" id="1.10.260.40">
    <property type="entry name" value="lambda repressor-like DNA-binding domains"/>
    <property type="match status" value="1"/>
</dbReference>
<dbReference type="GO" id="GO:0003677">
    <property type="term" value="F:DNA binding"/>
    <property type="evidence" value="ECO:0007669"/>
    <property type="project" value="InterPro"/>
</dbReference>
<dbReference type="GO" id="GO:0045892">
    <property type="term" value="P:negative regulation of DNA-templated transcription"/>
    <property type="evidence" value="ECO:0007669"/>
    <property type="project" value="InterPro"/>
</dbReference>
<protein>
    <submittedName>
        <fullName evidence="3">Phage repressor protein</fullName>
    </submittedName>
</protein>
<proteinExistence type="predicted"/>
<reference evidence="3 4" key="1">
    <citation type="submission" date="2018-11" db="EMBL/GenBank/DDBJ databases">
        <title>The first complete genome of Serratia liquefaciens isolated from metalophyte plant revel distinctness adaptive mechanisms in an extreme habitat.</title>
        <authorList>
            <person name="Caneschi W.L."/>
            <person name="Sanchez A.B."/>
            <person name="Felestrino E.B."/>
            <person name="Assis R.A.B."/>
            <person name="Lemes C.G.C."/>
            <person name="Cordeiro I.F."/>
            <person name="Fonseca N.P."/>
            <person name="Villa M."/>
            <person name="Vieira I.T."/>
            <person name="Moraes L.A."/>
            <person name="Kamino L.H.Y."/>
            <person name="do Carmo F."/>
            <person name="Garcia C.M."/>
            <person name="Almeida N.F."/>
            <person name="Silva R.S."/>
            <person name="Ferro J.A."/>
            <person name="Ferro M.I.T."/>
            <person name="Varani A.M."/>
            <person name="Ferreira R.M."/>
            <person name="dos Santos V.L."/>
            <person name="Silva U.C."/>
            <person name="Setubal J.C."/>
            <person name="Moreira L.M."/>
        </authorList>
    </citation>
    <scope>NUCLEOTIDE SEQUENCE [LARGE SCALE GENOMIC DNA]</scope>
    <source>
        <strain evidence="3 4">FG3</strain>
    </source>
</reference>
<dbReference type="InterPro" id="IPR010744">
    <property type="entry name" value="Phage_CI_N"/>
</dbReference>
<evidence type="ECO:0000259" key="1">
    <source>
        <dbReference type="Pfam" id="PF07022"/>
    </source>
</evidence>
<evidence type="ECO:0000259" key="2">
    <source>
        <dbReference type="Pfam" id="PF16452"/>
    </source>
</evidence>
<dbReference type="Pfam" id="PF07022">
    <property type="entry name" value="Phage_CI_repr"/>
    <property type="match status" value="1"/>
</dbReference>
<evidence type="ECO:0000313" key="3">
    <source>
        <dbReference type="EMBL" id="QDL35159.1"/>
    </source>
</evidence>
<dbReference type="AlphaFoldDB" id="A0A515D424"/>
<accession>A0A515D424</accession>